<keyword evidence="1" id="KW-1133">Transmembrane helix</keyword>
<accession>A0A5K3EI09</accession>
<name>A0A5K3EI09_MESCO</name>
<keyword evidence="1" id="KW-0472">Membrane</keyword>
<dbReference type="AlphaFoldDB" id="A0A5K3EI09"/>
<sequence length="292" mass="33859">MSSKYANFRQKLVPLALRLFERPKVKESVNSLKSILETNRHFDIIKTSFDSLTNNVHAKLDRSVNNFSSIYDKITGRESVRKAGVDLLTAEQEFLNCQLCRRNCQQKLFAVQKKRSEISKQLDLLSRADDAFLPLITKEHELAREEADLLTQYRDADISERAAYEKFASLLRYLHAEERTYDMRMRQWALIGSITVGFLSAFVTWLRFRSPRLEAEKFQEVMTKFGDILDSQAQFINTLDQRTKNISSDLKRLELSQLIPNLESPNAPNLDGILSYFPLACVVVLGLYFWCR</sequence>
<reference evidence="2" key="1">
    <citation type="submission" date="2019-11" db="UniProtKB">
        <authorList>
            <consortium name="WormBaseParasite"/>
        </authorList>
    </citation>
    <scope>IDENTIFICATION</scope>
</reference>
<dbReference type="InterPro" id="IPR037660">
    <property type="entry name" value="CCDC51"/>
</dbReference>
<evidence type="ECO:0000313" key="2">
    <source>
        <dbReference type="WBParaSite" id="MCU_000690-RA"/>
    </source>
</evidence>
<dbReference type="PANTHER" id="PTHR28624">
    <property type="entry name" value="COILED-COIL DOMAIN-CONTAINING PROTEIN 51"/>
    <property type="match status" value="1"/>
</dbReference>
<keyword evidence="1" id="KW-0812">Transmembrane</keyword>
<protein>
    <submittedName>
        <fullName evidence="2">Coiled-coil domain-containing protein 51</fullName>
    </submittedName>
</protein>
<dbReference type="WBParaSite" id="MCU_000690-RA">
    <property type="protein sequence ID" value="MCU_000690-RA"/>
    <property type="gene ID" value="MCU_000690"/>
</dbReference>
<proteinExistence type="predicted"/>
<evidence type="ECO:0000256" key="1">
    <source>
        <dbReference type="SAM" id="Phobius"/>
    </source>
</evidence>
<organism evidence="2">
    <name type="scientific">Mesocestoides corti</name>
    <name type="common">Flatworm</name>
    <dbReference type="NCBI Taxonomy" id="53468"/>
    <lineage>
        <taxon>Eukaryota</taxon>
        <taxon>Metazoa</taxon>
        <taxon>Spiralia</taxon>
        <taxon>Lophotrochozoa</taxon>
        <taxon>Platyhelminthes</taxon>
        <taxon>Cestoda</taxon>
        <taxon>Eucestoda</taxon>
        <taxon>Cyclophyllidea</taxon>
        <taxon>Mesocestoididae</taxon>
        <taxon>Mesocestoides</taxon>
    </lineage>
</organism>
<feature type="transmembrane region" description="Helical" evidence="1">
    <location>
        <begin position="188"/>
        <end position="208"/>
    </location>
</feature>
<dbReference type="PANTHER" id="PTHR28624:SF1">
    <property type="entry name" value="MITOCHONDRIAL POTASSIUM CHANNEL"/>
    <property type="match status" value="1"/>
</dbReference>
<feature type="transmembrane region" description="Helical" evidence="1">
    <location>
        <begin position="273"/>
        <end position="291"/>
    </location>
</feature>